<dbReference type="Proteomes" id="UP000015104">
    <property type="component" value="Unassembled WGS sequence"/>
</dbReference>
<evidence type="ECO:0000256" key="3">
    <source>
        <dbReference type="PROSITE-ProRule" id="PRU00221"/>
    </source>
</evidence>
<dbReference type="SMART" id="SM00537">
    <property type="entry name" value="DCX"/>
    <property type="match status" value="1"/>
</dbReference>
<dbReference type="HOGENOM" id="CLU_266044_0_0_1"/>
<dbReference type="Pfam" id="PF03451">
    <property type="entry name" value="HELP"/>
    <property type="match status" value="1"/>
</dbReference>
<feature type="domain" description="Doublecortin" evidence="5">
    <location>
        <begin position="44"/>
        <end position="126"/>
    </location>
</feature>
<dbReference type="Gene3D" id="2.130.10.10">
    <property type="entry name" value="YVTN repeat-like/Quinoprotein amine dehydrogenase"/>
    <property type="match status" value="2"/>
</dbReference>
<dbReference type="STRING" id="32264.T1JWG2"/>
<keyword evidence="2" id="KW-0677">Repeat</keyword>
<feature type="compositionally biased region" description="Basic and acidic residues" evidence="4">
    <location>
        <begin position="417"/>
        <end position="429"/>
    </location>
</feature>
<dbReference type="PROSITE" id="PS00678">
    <property type="entry name" value="WD_REPEATS_1"/>
    <property type="match status" value="1"/>
</dbReference>
<dbReference type="PANTHER" id="PTHR13720">
    <property type="entry name" value="WD-40 REPEAT PROTEIN"/>
    <property type="match status" value="1"/>
</dbReference>
<dbReference type="InterPro" id="IPR036322">
    <property type="entry name" value="WD40_repeat_dom_sf"/>
</dbReference>
<proteinExistence type="predicted"/>
<dbReference type="GO" id="GO:0000226">
    <property type="term" value="P:microtubule cytoskeleton organization"/>
    <property type="evidence" value="ECO:0007669"/>
    <property type="project" value="TreeGrafter"/>
</dbReference>
<dbReference type="GO" id="GO:0035556">
    <property type="term" value="P:intracellular signal transduction"/>
    <property type="evidence" value="ECO:0007669"/>
    <property type="project" value="InterPro"/>
</dbReference>
<gene>
    <name evidence="6" type="primary">107371715</name>
</gene>
<dbReference type="InterPro" id="IPR050630">
    <property type="entry name" value="WD_repeat_EMAP"/>
</dbReference>
<dbReference type="SMART" id="SM00320">
    <property type="entry name" value="WD40"/>
    <property type="match status" value="8"/>
</dbReference>
<dbReference type="AlphaFoldDB" id="T1JWG2"/>
<evidence type="ECO:0000256" key="4">
    <source>
        <dbReference type="SAM" id="MobiDB-lite"/>
    </source>
</evidence>
<feature type="domain" description="Doublecortin" evidence="5">
    <location>
        <begin position="181"/>
        <end position="246"/>
    </location>
</feature>
<dbReference type="InterPro" id="IPR055442">
    <property type="entry name" value="Beta-prop_EML-like_2nd"/>
</dbReference>
<dbReference type="Pfam" id="PF23414">
    <property type="entry name" value="Beta-prop_EML_2"/>
    <property type="match status" value="1"/>
</dbReference>
<feature type="compositionally biased region" description="Polar residues" evidence="4">
    <location>
        <begin position="313"/>
        <end position="333"/>
    </location>
</feature>
<feature type="compositionally biased region" description="Polar residues" evidence="4">
    <location>
        <begin position="467"/>
        <end position="476"/>
    </location>
</feature>
<dbReference type="GO" id="GO:0008017">
    <property type="term" value="F:microtubule binding"/>
    <property type="evidence" value="ECO:0007669"/>
    <property type="project" value="TreeGrafter"/>
</dbReference>
<dbReference type="PANTHER" id="PTHR13720:SF55">
    <property type="entry name" value="ECHINODERM MICROTUBULE-ASSOCIATED PROTEIN-LIKE CG42247"/>
    <property type="match status" value="1"/>
</dbReference>
<reference evidence="6" key="2">
    <citation type="submission" date="2015-06" db="UniProtKB">
        <authorList>
            <consortium name="EnsemblMetazoa"/>
        </authorList>
    </citation>
    <scope>IDENTIFICATION</scope>
</reference>
<feature type="compositionally biased region" description="Basic and acidic residues" evidence="4">
    <location>
        <begin position="563"/>
        <end position="575"/>
    </location>
</feature>
<evidence type="ECO:0000313" key="6">
    <source>
        <dbReference type="EnsemblMetazoa" id="tetur02g08170.1"/>
    </source>
</evidence>
<dbReference type="PROSITE" id="PS50294">
    <property type="entry name" value="WD_REPEATS_REGION"/>
    <property type="match status" value="1"/>
</dbReference>
<dbReference type="GO" id="GO:0005929">
    <property type="term" value="C:cilium"/>
    <property type="evidence" value="ECO:0007669"/>
    <property type="project" value="UniProtKB-ARBA"/>
</dbReference>
<evidence type="ECO:0000259" key="5">
    <source>
        <dbReference type="PROSITE" id="PS50309"/>
    </source>
</evidence>
<dbReference type="EnsemblMetazoa" id="tetur02g08170.1">
    <property type="protein sequence ID" value="tetur02g08170.1"/>
    <property type="gene ID" value="tetur02g08170"/>
</dbReference>
<feature type="compositionally biased region" description="Basic and acidic residues" evidence="4">
    <location>
        <begin position="390"/>
        <end position="400"/>
    </location>
</feature>
<keyword evidence="1 3" id="KW-0853">WD repeat</keyword>
<dbReference type="eggNOG" id="KOG3757">
    <property type="taxonomic scope" value="Eukaryota"/>
</dbReference>
<organism evidence="6 7">
    <name type="scientific">Tetranychus urticae</name>
    <name type="common">Two-spotted spider mite</name>
    <dbReference type="NCBI Taxonomy" id="32264"/>
    <lineage>
        <taxon>Eukaryota</taxon>
        <taxon>Metazoa</taxon>
        <taxon>Ecdysozoa</taxon>
        <taxon>Arthropoda</taxon>
        <taxon>Chelicerata</taxon>
        <taxon>Arachnida</taxon>
        <taxon>Acari</taxon>
        <taxon>Acariformes</taxon>
        <taxon>Trombidiformes</taxon>
        <taxon>Prostigmata</taxon>
        <taxon>Eleutherengona</taxon>
        <taxon>Raphignathae</taxon>
        <taxon>Tetranychoidea</taxon>
        <taxon>Tetranychidae</taxon>
        <taxon>Tetranychus</taxon>
    </lineage>
</organism>
<dbReference type="PROSITE" id="PS50309">
    <property type="entry name" value="DC"/>
    <property type="match status" value="2"/>
</dbReference>
<feature type="compositionally biased region" description="Polar residues" evidence="4">
    <location>
        <begin position="432"/>
        <end position="457"/>
    </location>
</feature>
<dbReference type="eggNOG" id="KOG2106">
    <property type="taxonomic scope" value="Eukaryota"/>
</dbReference>
<dbReference type="InterPro" id="IPR019775">
    <property type="entry name" value="WD40_repeat_CS"/>
</dbReference>
<accession>T1JWG2</accession>
<dbReference type="InterPro" id="IPR001680">
    <property type="entry name" value="WD40_rpt"/>
</dbReference>
<evidence type="ECO:0000256" key="2">
    <source>
        <dbReference type="ARBA" id="ARBA00022737"/>
    </source>
</evidence>
<dbReference type="InterPro" id="IPR015943">
    <property type="entry name" value="WD40/YVTN_repeat-like_dom_sf"/>
</dbReference>
<dbReference type="InterPro" id="IPR036572">
    <property type="entry name" value="Doublecortin_dom_sf"/>
</dbReference>
<dbReference type="InterPro" id="IPR055439">
    <property type="entry name" value="Beta-prop_EML_1st"/>
</dbReference>
<dbReference type="SUPFAM" id="SSF50978">
    <property type="entry name" value="WD40 repeat-like"/>
    <property type="match status" value="2"/>
</dbReference>
<dbReference type="KEGG" id="tut:107371715"/>
<dbReference type="OrthoDB" id="6515886at2759"/>
<dbReference type="OMA" id="FTIFYIE"/>
<dbReference type="InterPro" id="IPR005108">
    <property type="entry name" value="HELP"/>
</dbReference>
<dbReference type="InterPro" id="IPR003533">
    <property type="entry name" value="Doublecortin_dom"/>
</dbReference>
<dbReference type="Pfam" id="PF03607">
    <property type="entry name" value="DCX"/>
    <property type="match status" value="1"/>
</dbReference>
<keyword evidence="7" id="KW-1185">Reference proteome</keyword>
<sequence>MQDSQNQPLRPLNTNHIGNTKDKLFDLTAPGSKALKAASEHRAKIVTFYINGEPFRAGIRVSIVPGKDFHSLTSLYDYLNGKSQVTFGVRYIFTTTGKRVTSIDDLESGSSYVISNNNRFQVMPYGKTDKPKGGDTGYGGQNNGLAPIEGKSVSSTLPFATLPAVLGHSPRSQSLNSKEGKIVTIVNRKDPTLRTRVFLNLRSQRTFELVIKDLGQAVMVKDARRLYTSDGEEIRSISQLRRQLSDFTIFYIESAKNRSNIKPSFIHKQRSNSLESINLQGFKDDEPEAIETHRNQDISTDYQFKYPVTSLTSSEQFNPTETETATKLWTPNDNDFKSMENRWSNQEPKPEEVTVKTIATQTSPKLRQPRLRVKRKLGPSKIGKPMLVDKSTENSVKSETESAVEVVKKPNSQPNESKAEKSKKQDKLFTRPNKSGKQSNQNTTKSATNDSSKLNQLTHHDTKRQSTRSSAKSGNSVEPVIFVPISVDDPAIGGEKTNGFDGENRDDLKNNQITKENGKMSMMKENAGNESAKAKDYNSLSDEERVKLFSDLIKDKIKLKIENRRKEKKSSEHRSGTSTSFDRGSLASFGDADRLSVLEKIAHEDYMDDHLSLASKSPAQPIDQENLFKGINVPDKNFQLSWIYGYKGNHKSENNLIILDSGELVFFVAAIVVLWNPQNQTQRHYKEHISDIQCMALNEQDKFIATAHENVLSNGSLFSSSEIRVWDSSNLITSAVYDNLSPSTSLISISFTNLGFLLILCYKENVSLIVWDWKNNQEIATINAKLSKDVKLIGAKPLPQGSNIITYGHRHLTFWQLVGSKYNPINLIKPKSKEPILFTCIDFLSNGDFLTGTADGYFTIWSQNPETGLVFRVTDLKGHEASIECIKYLSNNVLVSTDSNGHCISWDIGDLAFKHLNTIMVPQNAGGITSLCLPINTDGNPNFNVYIGTRGNCIAHGSVVSGKEFDVLLEGHSGGLRGITSLSRDTSFFSCGLDSKVCRWGNKKLAWKTLLDVQLLSIAVHPLCQALAIGGVNGVIQILEVESGSLAAQLNVCKAPIVCLAYSPNGNFLAAGAHDGVMYLLPVFDDGFVYEKVSVLKGPHPILSLQWSVDNCFLLTSVNDNNYQELIIWDLPNFRYLTGISSSSENLKWHDATCSGGEDVRGIWDNHNIDDVINVCCHCSNNGKYLVTGDEDGNIRLFSYPCSNPMSAFYARKQGSKGVVEARFISQDSAIVSGNFDGAIFVWNLYDP</sequence>
<dbReference type="Pfam" id="PF23409">
    <property type="entry name" value="Beta-prop_EML"/>
    <property type="match status" value="1"/>
</dbReference>
<dbReference type="GO" id="GO:0072686">
    <property type="term" value="C:mitotic spindle"/>
    <property type="evidence" value="ECO:0007669"/>
    <property type="project" value="TreeGrafter"/>
</dbReference>
<dbReference type="SUPFAM" id="SSF89837">
    <property type="entry name" value="Doublecortin (DC)"/>
    <property type="match status" value="2"/>
</dbReference>
<dbReference type="Gene3D" id="3.10.20.230">
    <property type="entry name" value="Doublecortin domain"/>
    <property type="match status" value="2"/>
</dbReference>
<feature type="compositionally biased region" description="Basic residues" evidence="4">
    <location>
        <begin position="367"/>
        <end position="378"/>
    </location>
</feature>
<protein>
    <recommendedName>
        <fullName evidence="5">Doublecortin domain-containing protein</fullName>
    </recommendedName>
</protein>
<feature type="region of interest" description="Disordered" evidence="4">
    <location>
        <begin position="313"/>
        <end position="510"/>
    </location>
</feature>
<evidence type="ECO:0000256" key="1">
    <source>
        <dbReference type="ARBA" id="ARBA00022574"/>
    </source>
</evidence>
<dbReference type="EMBL" id="CAEY01000812">
    <property type="status" value="NOT_ANNOTATED_CDS"/>
    <property type="molecule type" value="Genomic_DNA"/>
</dbReference>
<evidence type="ECO:0000313" key="7">
    <source>
        <dbReference type="Proteomes" id="UP000015104"/>
    </source>
</evidence>
<name>T1JWG2_TETUR</name>
<reference evidence="7" key="1">
    <citation type="submission" date="2011-08" db="EMBL/GenBank/DDBJ databases">
        <authorList>
            <person name="Rombauts S."/>
        </authorList>
    </citation>
    <scope>NUCLEOTIDE SEQUENCE</scope>
    <source>
        <strain evidence="7">London</strain>
    </source>
</reference>
<feature type="region of interest" description="Disordered" evidence="4">
    <location>
        <begin position="563"/>
        <end position="583"/>
    </location>
</feature>